<feature type="transmembrane region" description="Helical" evidence="6">
    <location>
        <begin position="279"/>
        <end position="296"/>
    </location>
</feature>
<comment type="caution">
    <text evidence="7">The sequence shown here is derived from an EMBL/GenBank/DDBJ whole genome shotgun (WGS) entry which is preliminary data.</text>
</comment>
<accession>B1CAP8</accession>
<feature type="transmembrane region" description="Helical" evidence="6">
    <location>
        <begin position="252"/>
        <end position="273"/>
    </location>
</feature>
<sequence>MELFMGILKNLPDAISLGILWGIMCLGVYITFKILDIADLTVDGTFALGGCITATLVVSGVNPILSLIAATLAGMIAGYVTGFLHTKLKIPAILAGILTMLSLYSINLKVLAGKSNLAMPQIGGGNVKTVIDIITNLTGLSNRSATLVFGIIIAVICMVVLYWFFGTEIGSAIRATGNNEDMVRALGVNTDTMKIIGLVISNGLVSLSGAMVAQSQRYGDVGMGTGTIVIGLASIIIGEVILTHARSFKTKLFSVVLGSIIYRVIIAVVLRLGMNPNDLKLLTAIIVALALSLPIIKSKLNMRKKIKINKEINGGEV</sequence>
<dbReference type="InterPro" id="IPR001851">
    <property type="entry name" value="ABC_transp_permease"/>
</dbReference>
<evidence type="ECO:0000313" key="8">
    <source>
        <dbReference type="Proteomes" id="UP000005178"/>
    </source>
</evidence>
<keyword evidence="3 6" id="KW-0812">Transmembrane</keyword>
<name>B1CAP8_9FIRM</name>
<evidence type="ECO:0000256" key="5">
    <source>
        <dbReference type="ARBA" id="ARBA00023136"/>
    </source>
</evidence>
<proteinExistence type="predicted"/>
<evidence type="ECO:0000256" key="3">
    <source>
        <dbReference type="ARBA" id="ARBA00022692"/>
    </source>
</evidence>
<reference evidence="7" key="1">
    <citation type="submission" date="2008-01" db="EMBL/GenBank/DDBJ databases">
        <authorList>
            <person name="Fulton L."/>
            <person name="Clifton S."/>
            <person name="Fulton B."/>
            <person name="Xu J."/>
            <person name="Minx P."/>
            <person name="Pepin K.H."/>
            <person name="Johnson M."/>
            <person name="Thiruvilangam P."/>
            <person name="Bhonagiri V."/>
            <person name="Nash W.E."/>
            <person name="Mardis E.R."/>
            <person name="Wilson R.K."/>
        </authorList>
    </citation>
    <scope>NUCLEOTIDE SEQUENCE [LARGE SCALE GENOMIC DNA]</scope>
    <source>
        <strain evidence="7">DSM 17244</strain>
    </source>
</reference>
<keyword evidence="8" id="KW-1185">Reference proteome</keyword>
<evidence type="ECO:0000256" key="2">
    <source>
        <dbReference type="ARBA" id="ARBA00022475"/>
    </source>
</evidence>
<protein>
    <submittedName>
        <fullName evidence="7">Branched-chain amino acid ABC transporter, permease protein</fullName>
    </submittedName>
</protein>
<dbReference type="PANTHER" id="PTHR32196:SF69">
    <property type="entry name" value="BRANCHED-CHAIN AMINO ACID TRANSPORT SYSTEM, PERMEASE PROTEIN"/>
    <property type="match status" value="1"/>
</dbReference>
<feature type="transmembrane region" description="Helical" evidence="6">
    <location>
        <begin position="67"/>
        <end position="85"/>
    </location>
</feature>
<dbReference type="eggNOG" id="COG4120">
    <property type="taxonomic scope" value="Bacteria"/>
</dbReference>
<dbReference type="GO" id="GO:0022857">
    <property type="term" value="F:transmembrane transporter activity"/>
    <property type="evidence" value="ECO:0007669"/>
    <property type="project" value="InterPro"/>
</dbReference>
<feature type="transmembrane region" description="Helical" evidence="6">
    <location>
        <begin position="92"/>
        <end position="112"/>
    </location>
</feature>
<dbReference type="Pfam" id="PF02653">
    <property type="entry name" value="BPD_transp_2"/>
    <property type="match status" value="1"/>
</dbReference>
<dbReference type="PANTHER" id="PTHR32196">
    <property type="entry name" value="ABC TRANSPORTER PERMEASE PROTEIN YPHD-RELATED-RELATED"/>
    <property type="match status" value="1"/>
</dbReference>
<reference evidence="7" key="2">
    <citation type="submission" date="2013-08" db="EMBL/GenBank/DDBJ databases">
        <title>Draft genome sequence of Anaerofustis stercorihominis (DSM 17244).</title>
        <authorList>
            <person name="Sudarsanam P."/>
            <person name="Ley R."/>
            <person name="Guruge J."/>
            <person name="Turnbaugh P.J."/>
            <person name="Mahowald M."/>
            <person name="Liep D."/>
            <person name="Gordon J."/>
        </authorList>
    </citation>
    <scope>NUCLEOTIDE SEQUENCE</scope>
    <source>
        <strain evidence="7">DSM 17244</strain>
    </source>
</reference>
<dbReference type="Proteomes" id="UP000005178">
    <property type="component" value="Unassembled WGS sequence"/>
</dbReference>
<evidence type="ECO:0000256" key="6">
    <source>
        <dbReference type="SAM" id="Phobius"/>
    </source>
</evidence>
<dbReference type="HOGENOM" id="CLU_067296_0_0_9"/>
<feature type="transmembrane region" description="Helical" evidence="6">
    <location>
        <begin position="145"/>
        <end position="165"/>
    </location>
</feature>
<keyword evidence="5 6" id="KW-0472">Membrane</keyword>
<organism evidence="7 8">
    <name type="scientific">Anaerofustis stercorihominis DSM 17244</name>
    <dbReference type="NCBI Taxonomy" id="445971"/>
    <lineage>
        <taxon>Bacteria</taxon>
        <taxon>Bacillati</taxon>
        <taxon>Bacillota</taxon>
        <taxon>Clostridia</taxon>
        <taxon>Eubacteriales</taxon>
        <taxon>Eubacteriaceae</taxon>
        <taxon>Anaerofustis</taxon>
    </lineage>
</organism>
<dbReference type="GO" id="GO:0005886">
    <property type="term" value="C:plasma membrane"/>
    <property type="evidence" value="ECO:0007669"/>
    <property type="project" value="UniProtKB-SubCell"/>
</dbReference>
<feature type="transmembrane region" description="Helical" evidence="6">
    <location>
        <begin position="14"/>
        <end position="32"/>
    </location>
</feature>
<keyword evidence="2" id="KW-1003">Cell membrane</keyword>
<evidence type="ECO:0000256" key="4">
    <source>
        <dbReference type="ARBA" id="ARBA00022989"/>
    </source>
</evidence>
<dbReference type="GeneID" id="98001508"/>
<dbReference type="CDD" id="cd06574">
    <property type="entry name" value="TM_PBP1_branched-chain-AA_like"/>
    <property type="match status" value="1"/>
</dbReference>
<dbReference type="AlphaFoldDB" id="B1CAP8"/>
<keyword evidence="4 6" id="KW-1133">Transmembrane helix</keyword>
<dbReference type="EMBL" id="ABIL02000006">
    <property type="protein sequence ID" value="EDS71345.1"/>
    <property type="molecule type" value="Genomic_DNA"/>
</dbReference>
<dbReference type="STRING" id="445971.ANASTE_01044"/>
<dbReference type="RefSeq" id="WP_007049815.1">
    <property type="nucleotide sequence ID" value="NZ_DS560019.1"/>
</dbReference>
<comment type="subcellular location">
    <subcellularLocation>
        <location evidence="1">Cell membrane</location>
        <topology evidence="1">Multi-pass membrane protein</topology>
    </subcellularLocation>
</comment>
<evidence type="ECO:0000313" key="7">
    <source>
        <dbReference type="EMBL" id="EDS71345.1"/>
    </source>
</evidence>
<feature type="transmembrane region" description="Helical" evidence="6">
    <location>
        <begin position="225"/>
        <end position="245"/>
    </location>
</feature>
<evidence type="ECO:0000256" key="1">
    <source>
        <dbReference type="ARBA" id="ARBA00004651"/>
    </source>
</evidence>
<gene>
    <name evidence="7" type="ORF">ANASTE_01044</name>
</gene>